<gene>
    <name evidence="5" type="ORF">HGO97_017065</name>
</gene>
<evidence type="ECO:0000256" key="3">
    <source>
        <dbReference type="ARBA" id="ARBA00023163"/>
    </source>
</evidence>
<accession>A0ABS6D7K5</accession>
<dbReference type="PROSITE" id="PS50949">
    <property type="entry name" value="HTH_GNTR"/>
    <property type="match status" value="1"/>
</dbReference>
<proteinExistence type="predicted"/>
<keyword evidence="3" id="KW-0804">Transcription</keyword>
<evidence type="ECO:0000256" key="1">
    <source>
        <dbReference type="ARBA" id="ARBA00023015"/>
    </source>
</evidence>
<dbReference type="InterPro" id="IPR000524">
    <property type="entry name" value="Tscrpt_reg_HTH_GntR"/>
</dbReference>
<dbReference type="Proteomes" id="UP000723714">
    <property type="component" value="Unassembled WGS sequence"/>
</dbReference>
<name>A0ABS6D7K5_9FIRM</name>
<keyword evidence="6" id="KW-1185">Reference proteome</keyword>
<dbReference type="Pfam" id="PF13377">
    <property type="entry name" value="Peripla_BP_3"/>
    <property type="match status" value="1"/>
</dbReference>
<keyword evidence="2" id="KW-0238">DNA-binding</keyword>
<sequence>MPIKYKWLSERLRDLITQNMKKGVDKLPAEQELCRRYKVSRQTVRQSLSILEKEGLIEKRRGSGTYITGRSSNAQKNVIGILISDDSEYIYPRLLNDINTALTKNGFFQETFVTGNRTSTEREILTALLPLSPRGLIVEGCKSALPNPNLDLYHALLKKGCHIVFLHNYYPALKGCPYIKDANISGSMMLVNYLVSQGHTQIGGIFKADDMQGIERFQGFMEAMRDAGLTVPDERVSWFHTDDFNKLQQHEDTSFLKKIVQESLNSCTAVVCYNDMIAYFLMKELKLSGYRLPDEMSIVTFDHTYLSNSNHLALTTLGHTPHEMGTRAVQMLIDSLKGFAVMPTELPWKLIPKESTLEKR</sequence>
<dbReference type="PANTHER" id="PTHR30146">
    <property type="entry name" value="LACI-RELATED TRANSCRIPTIONAL REPRESSOR"/>
    <property type="match status" value="1"/>
</dbReference>
<keyword evidence="1" id="KW-0805">Transcription regulation</keyword>
<dbReference type="InterPro" id="IPR033532">
    <property type="entry name" value="AraR_ligand_bind_dom"/>
</dbReference>
<reference evidence="5 6" key="1">
    <citation type="submission" date="2021-06" db="EMBL/GenBank/DDBJ databases">
        <title>Faecalicatena sp. nov. isolated from porcine feces.</title>
        <authorList>
            <person name="Oh B.S."/>
            <person name="Lee J.H."/>
        </authorList>
    </citation>
    <scope>NUCLEOTIDE SEQUENCE [LARGE SCALE GENOMIC DNA]</scope>
    <source>
        <strain evidence="5 6">AGMB00832</strain>
    </source>
</reference>
<dbReference type="PANTHER" id="PTHR30146:SF150">
    <property type="entry name" value="ARABINOSE METABOLISM TRANSCRIPTIONAL REPRESSOR"/>
    <property type="match status" value="1"/>
</dbReference>
<evidence type="ECO:0000259" key="4">
    <source>
        <dbReference type="PROSITE" id="PS50949"/>
    </source>
</evidence>
<dbReference type="EMBL" id="JABACJ020000019">
    <property type="protein sequence ID" value="MBU3877516.1"/>
    <property type="molecule type" value="Genomic_DNA"/>
</dbReference>
<comment type="caution">
    <text evidence="5">The sequence shown here is derived from an EMBL/GenBank/DDBJ whole genome shotgun (WGS) entry which is preliminary data.</text>
</comment>
<dbReference type="Pfam" id="PF00392">
    <property type="entry name" value="GntR"/>
    <property type="match status" value="1"/>
</dbReference>
<evidence type="ECO:0000313" key="5">
    <source>
        <dbReference type="EMBL" id="MBU3877516.1"/>
    </source>
</evidence>
<evidence type="ECO:0000256" key="2">
    <source>
        <dbReference type="ARBA" id="ARBA00023125"/>
    </source>
</evidence>
<organism evidence="5 6">
    <name type="scientific">Faecalicatena faecalis</name>
    <dbReference type="NCBI Taxonomy" id="2726362"/>
    <lineage>
        <taxon>Bacteria</taxon>
        <taxon>Bacillati</taxon>
        <taxon>Bacillota</taxon>
        <taxon>Clostridia</taxon>
        <taxon>Lachnospirales</taxon>
        <taxon>Lachnospiraceae</taxon>
        <taxon>Faecalicatena</taxon>
    </lineage>
</organism>
<dbReference type="SMART" id="SM00345">
    <property type="entry name" value="HTH_GNTR"/>
    <property type="match status" value="1"/>
</dbReference>
<dbReference type="InterPro" id="IPR046335">
    <property type="entry name" value="LacI/GalR-like_sensor"/>
</dbReference>
<evidence type="ECO:0000313" key="6">
    <source>
        <dbReference type="Proteomes" id="UP000723714"/>
    </source>
</evidence>
<feature type="domain" description="HTH gntR-type" evidence="4">
    <location>
        <begin position="2"/>
        <end position="70"/>
    </location>
</feature>
<protein>
    <submittedName>
        <fullName evidence="5">GntR family transcriptional regulator</fullName>
    </submittedName>
</protein>
<dbReference type="CDD" id="cd01541">
    <property type="entry name" value="PBP1_AraR"/>
    <property type="match status" value="1"/>
</dbReference>
<dbReference type="CDD" id="cd07377">
    <property type="entry name" value="WHTH_GntR"/>
    <property type="match status" value="1"/>
</dbReference>